<dbReference type="PANTHER" id="PTHR43464">
    <property type="entry name" value="METHYLTRANSFERASE"/>
    <property type="match status" value="1"/>
</dbReference>
<name>A0A379KEK6_PSEPU</name>
<dbReference type="Gene3D" id="3.40.50.150">
    <property type="entry name" value="Vaccinia Virus protein VP39"/>
    <property type="match status" value="1"/>
</dbReference>
<reference evidence="6 7" key="1">
    <citation type="submission" date="2018-06" db="EMBL/GenBank/DDBJ databases">
        <authorList>
            <consortium name="Pathogen Informatics"/>
            <person name="Doyle S."/>
        </authorList>
    </citation>
    <scope>NUCLEOTIDE SEQUENCE [LARGE SCALE GENOMIC DNA]</scope>
    <source>
        <strain evidence="6 7">NCTC7914</strain>
    </source>
</reference>
<dbReference type="GO" id="GO:0005524">
    <property type="term" value="F:ATP binding"/>
    <property type="evidence" value="ECO:0007669"/>
    <property type="project" value="InterPro"/>
</dbReference>
<dbReference type="InterPro" id="IPR000719">
    <property type="entry name" value="Prot_kinase_dom"/>
</dbReference>
<dbReference type="Gene3D" id="3.30.200.20">
    <property type="entry name" value="Phosphorylase Kinase, domain 1"/>
    <property type="match status" value="1"/>
</dbReference>
<dbReference type="InterPro" id="IPR025714">
    <property type="entry name" value="Methyltranfer_dom"/>
</dbReference>
<keyword evidence="3" id="KW-0949">S-adenosyl-L-methionine</keyword>
<accession>A0A379KEK6</accession>
<dbReference type="Pfam" id="PF13847">
    <property type="entry name" value="Methyltransf_31"/>
    <property type="match status" value="1"/>
</dbReference>
<evidence type="ECO:0000313" key="6">
    <source>
        <dbReference type="EMBL" id="SUD66049.1"/>
    </source>
</evidence>
<dbReference type="PROSITE" id="PS50011">
    <property type="entry name" value="PROTEIN_KINASE_DOM"/>
    <property type="match status" value="1"/>
</dbReference>
<evidence type="ECO:0000259" key="5">
    <source>
        <dbReference type="PROSITE" id="PS50011"/>
    </source>
</evidence>
<dbReference type="InterPro" id="IPR008266">
    <property type="entry name" value="Tyr_kinase_AS"/>
</dbReference>
<dbReference type="CDD" id="cd02440">
    <property type="entry name" value="AdoMet_MTases"/>
    <property type="match status" value="1"/>
</dbReference>
<dbReference type="GO" id="GO:0032259">
    <property type="term" value="P:methylation"/>
    <property type="evidence" value="ECO:0007669"/>
    <property type="project" value="UniProtKB-KW"/>
</dbReference>
<dbReference type="SUPFAM" id="SSF56112">
    <property type="entry name" value="Protein kinase-like (PK-like)"/>
    <property type="match status" value="1"/>
</dbReference>
<evidence type="ECO:0000256" key="1">
    <source>
        <dbReference type="ARBA" id="ARBA00022603"/>
    </source>
</evidence>
<dbReference type="SUPFAM" id="SSF53335">
    <property type="entry name" value="S-adenosyl-L-methionine-dependent methyltransferases"/>
    <property type="match status" value="1"/>
</dbReference>
<keyword evidence="4" id="KW-0175">Coiled coil</keyword>
<dbReference type="AlphaFoldDB" id="A0A379KEK6"/>
<dbReference type="RefSeq" id="WP_115272927.1">
    <property type="nucleotide sequence ID" value="NZ_UGUY01000001.1"/>
</dbReference>
<feature type="coiled-coil region" evidence="4">
    <location>
        <begin position="501"/>
        <end position="605"/>
    </location>
</feature>
<gene>
    <name evidence="6" type="ORF">NCTC7914_00075</name>
</gene>
<evidence type="ECO:0000313" key="7">
    <source>
        <dbReference type="Proteomes" id="UP000254602"/>
    </source>
</evidence>
<evidence type="ECO:0000256" key="3">
    <source>
        <dbReference type="ARBA" id="ARBA00022691"/>
    </source>
</evidence>
<evidence type="ECO:0000256" key="2">
    <source>
        <dbReference type="ARBA" id="ARBA00022679"/>
    </source>
</evidence>
<dbReference type="PROSITE" id="PS00109">
    <property type="entry name" value="PROTEIN_KINASE_TYR"/>
    <property type="match status" value="1"/>
</dbReference>
<evidence type="ECO:0000256" key="4">
    <source>
        <dbReference type="SAM" id="Coils"/>
    </source>
</evidence>
<organism evidence="6 7">
    <name type="scientific">Pseudomonas putida</name>
    <name type="common">Arthrobacter siderocapsulatus</name>
    <dbReference type="NCBI Taxonomy" id="303"/>
    <lineage>
        <taxon>Bacteria</taxon>
        <taxon>Pseudomonadati</taxon>
        <taxon>Pseudomonadota</taxon>
        <taxon>Gammaproteobacteria</taxon>
        <taxon>Pseudomonadales</taxon>
        <taxon>Pseudomonadaceae</taxon>
        <taxon>Pseudomonas</taxon>
    </lineage>
</organism>
<dbReference type="GO" id="GO:0004672">
    <property type="term" value="F:protein kinase activity"/>
    <property type="evidence" value="ECO:0007669"/>
    <property type="project" value="InterPro"/>
</dbReference>
<keyword evidence="2 6" id="KW-0808">Transferase</keyword>
<dbReference type="Proteomes" id="UP000254602">
    <property type="component" value="Unassembled WGS sequence"/>
</dbReference>
<dbReference type="PANTHER" id="PTHR43464:SF19">
    <property type="entry name" value="UBIQUINONE BIOSYNTHESIS O-METHYLTRANSFERASE, MITOCHONDRIAL"/>
    <property type="match status" value="1"/>
</dbReference>
<dbReference type="InterPro" id="IPR011009">
    <property type="entry name" value="Kinase-like_dom_sf"/>
</dbReference>
<dbReference type="GO" id="GO:0008168">
    <property type="term" value="F:methyltransferase activity"/>
    <property type="evidence" value="ECO:0007669"/>
    <property type="project" value="UniProtKB-KW"/>
</dbReference>
<feature type="domain" description="Protein kinase" evidence="5">
    <location>
        <begin position="225"/>
        <end position="542"/>
    </location>
</feature>
<protein>
    <submittedName>
        <fullName evidence="6">Methyltransferase</fullName>
    </submittedName>
</protein>
<dbReference type="Gene3D" id="1.10.510.10">
    <property type="entry name" value="Transferase(Phosphotransferase) domain 1"/>
    <property type="match status" value="1"/>
</dbReference>
<dbReference type="EMBL" id="UGUY01000001">
    <property type="protein sequence ID" value="SUD66049.1"/>
    <property type="molecule type" value="Genomic_DNA"/>
</dbReference>
<sequence>MTPIQTLVAELPELYQPIFGHPELSEGSSRTSHDRLAHIANIYKVLEKVQGRPLKVLDLGCAQGFFSLNLAALGATVHGVDYLEKNVQVCRALAAEHQGFQAQFTFGKVQEFLESVQAGDYDLVLGLSVFHHLVYDLGKERIKEIIEQLLHKVTAFIGEFALCEEPLYWGPAQPQDPRYLVSNSAFLHELARHSTHLADIQRPLYFASNQVWYLDGMGERIKSWTPDSHALAAGAHQGARRYYISDGFFVKVFRVDGVFGERNQTELQREAQFLQNPPAGFSAPRHYTSGANALESWLVTDRIDGELLLDAISRGESLDPRGILLDVLAQLALLERQGFYHDDLRVWNIMLDAGRKARLIDFGSIGTEPRDCVWPHNIYLSFMIFVKEVTTGFVDNPAPLREISISPFSLPQPYAGWLNGLWAKPVEQWSFQWLHDTLVAAPEQDDQPVQATSASLWMSSVEGALQAIKKHVHHVETQEVSGRLSIQDQLKALDEKGDRLSQAYERHLGELERSRAQLAEQLQQQHQAKRDIAEQLEKNEQAKRALEEQLRGVQSASEHWQQSALQHEQRAAQHEALVAHHQALVAELEARVANSEQRVRDLLASKSWFVTKPMRVVVVQGNRLSRGLLNKARSSLRKSATVLIRQMASRPALKRRLVSLLNYHPPLAAHLRQFARNQGLAAGSKPVGEAGLPGMLRAEATGPVDEALSARGHEVMHKFEKAIKTKDVR</sequence>
<dbReference type="InterPro" id="IPR029063">
    <property type="entry name" value="SAM-dependent_MTases_sf"/>
</dbReference>
<proteinExistence type="predicted"/>
<keyword evidence="1 6" id="KW-0489">Methyltransferase</keyword>